<dbReference type="KEGG" id="daur:Daura_01865"/>
<protein>
    <submittedName>
        <fullName evidence="1">Uncharacterized protein</fullName>
    </submittedName>
</protein>
<sequence>MVERLTIDVPGPRVGWLPPWPNVAEIETVLPHERWTLVGGLMTPLHCMFRGLDVVRATNDVDIVLHVETTRGVAAAAASALESLGYELAPPADPRVEIAHRFRRDTATVDLLSSAPDVVDVLVAAP</sequence>
<proteinExistence type="predicted"/>
<reference evidence="1" key="1">
    <citation type="submission" date="2021-04" db="EMBL/GenBank/DDBJ databases">
        <title>Dactylosporangium aurantiacum NRRL B-8018 full assembly.</title>
        <authorList>
            <person name="Hartkoorn R.C."/>
            <person name="Beaudoing E."/>
            <person name="Hot D."/>
        </authorList>
    </citation>
    <scope>NUCLEOTIDE SEQUENCE</scope>
    <source>
        <strain evidence="1">NRRL B-8018</strain>
    </source>
</reference>
<dbReference type="AlphaFoldDB" id="A0A9Q9IJ22"/>
<dbReference type="Proteomes" id="UP001058003">
    <property type="component" value="Chromosome"/>
</dbReference>
<evidence type="ECO:0000313" key="1">
    <source>
        <dbReference type="EMBL" id="UWZ55055.1"/>
    </source>
</evidence>
<accession>A0A9Q9IJ22</accession>
<keyword evidence="2" id="KW-1185">Reference proteome</keyword>
<dbReference type="OrthoDB" id="5175769at2"/>
<gene>
    <name evidence="1" type="ORF">Daura_01865</name>
</gene>
<evidence type="ECO:0000313" key="2">
    <source>
        <dbReference type="Proteomes" id="UP001058003"/>
    </source>
</evidence>
<organism evidence="1 2">
    <name type="scientific">Dactylosporangium aurantiacum</name>
    <dbReference type="NCBI Taxonomy" id="35754"/>
    <lineage>
        <taxon>Bacteria</taxon>
        <taxon>Bacillati</taxon>
        <taxon>Actinomycetota</taxon>
        <taxon>Actinomycetes</taxon>
        <taxon>Micromonosporales</taxon>
        <taxon>Micromonosporaceae</taxon>
        <taxon>Dactylosporangium</taxon>
    </lineage>
</organism>
<dbReference type="RefSeq" id="WP_033363305.1">
    <property type="nucleotide sequence ID" value="NZ_CP073767.1"/>
</dbReference>
<dbReference type="EMBL" id="CP073767">
    <property type="protein sequence ID" value="UWZ55055.1"/>
    <property type="molecule type" value="Genomic_DNA"/>
</dbReference>
<name>A0A9Q9IJ22_9ACTN</name>